<dbReference type="GO" id="GO:0046983">
    <property type="term" value="F:protein dimerization activity"/>
    <property type="evidence" value="ECO:0007669"/>
    <property type="project" value="InterPro"/>
</dbReference>
<dbReference type="InterPro" id="IPR029063">
    <property type="entry name" value="SAM-dependent_MTases_sf"/>
</dbReference>
<keyword evidence="7" id="KW-1185">Reference proteome</keyword>
<evidence type="ECO:0000313" key="7">
    <source>
        <dbReference type="Proteomes" id="UP001345827"/>
    </source>
</evidence>
<dbReference type="InterPro" id="IPR036390">
    <property type="entry name" value="WH_DNA-bd_sf"/>
</dbReference>
<protein>
    <recommendedName>
        <fullName evidence="5">O-methyltransferase C-terminal domain-containing protein</fullName>
    </recommendedName>
</protein>
<accession>A0AAV9PY39</accession>
<dbReference type="GO" id="GO:0032259">
    <property type="term" value="P:methylation"/>
    <property type="evidence" value="ECO:0007669"/>
    <property type="project" value="UniProtKB-KW"/>
</dbReference>
<feature type="domain" description="O-methyltransferase C-terminal" evidence="5">
    <location>
        <begin position="271"/>
        <end position="413"/>
    </location>
</feature>
<dbReference type="InterPro" id="IPR001077">
    <property type="entry name" value="COMT_C"/>
</dbReference>
<evidence type="ECO:0000256" key="1">
    <source>
        <dbReference type="ARBA" id="ARBA00022603"/>
    </source>
</evidence>
<gene>
    <name evidence="6" type="ORF">LTR25_009903</name>
</gene>
<proteinExistence type="predicted"/>
<keyword evidence="1" id="KW-0489">Methyltransferase</keyword>
<comment type="caution">
    <text evidence="6">The sequence shown here is derived from an EMBL/GenBank/DDBJ whole genome shotgun (WGS) entry which is preliminary data.</text>
</comment>
<name>A0AAV9PY39_9PEZI</name>
<keyword evidence="2" id="KW-0808">Transferase</keyword>
<dbReference type="PANTHER" id="PTHR43712">
    <property type="entry name" value="PUTATIVE (AFU_ORTHOLOGUE AFUA_4G14580)-RELATED"/>
    <property type="match status" value="1"/>
</dbReference>
<dbReference type="SUPFAM" id="SSF46785">
    <property type="entry name" value="Winged helix' DNA-binding domain"/>
    <property type="match status" value="1"/>
</dbReference>
<feature type="region of interest" description="Disordered" evidence="4">
    <location>
        <begin position="246"/>
        <end position="267"/>
    </location>
</feature>
<dbReference type="PROSITE" id="PS51683">
    <property type="entry name" value="SAM_OMT_II"/>
    <property type="match status" value="1"/>
</dbReference>
<organism evidence="6 7">
    <name type="scientific">Vermiconidia calcicola</name>
    <dbReference type="NCBI Taxonomy" id="1690605"/>
    <lineage>
        <taxon>Eukaryota</taxon>
        <taxon>Fungi</taxon>
        <taxon>Dikarya</taxon>
        <taxon>Ascomycota</taxon>
        <taxon>Pezizomycotina</taxon>
        <taxon>Dothideomycetes</taxon>
        <taxon>Dothideomycetidae</taxon>
        <taxon>Mycosphaerellales</taxon>
        <taxon>Extremaceae</taxon>
        <taxon>Vermiconidia</taxon>
    </lineage>
</organism>
<dbReference type="Gene3D" id="3.40.50.150">
    <property type="entry name" value="Vaccinia Virus protein VP39"/>
    <property type="match status" value="1"/>
</dbReference>
<evidence type="ECO:0000256" key="3">
    <source>
        <dbReference type="ARBA" id="ARBA00022691"/>
    </source>
</evidence>
<keyword evidence="3" id="KW-0949">S-adenosyl-L-methionine</keyword>
<dbReference type="PANTHER" id="PTHR43712:SF11">
    <property type="entry name" value="O-METHYLTRANSFERASE (AFU_ORTHOLOGUE AFUA_2G17820)-RELATED"/>
    <property type="match status" value="1"/>
</dbReference>
<dbReference type="InterPro" id="IPR016461">
    <property type="entry name" value="COMT-like"/>
</dbReference>
<dbReference type="InterPro" id="IPR036388">
    <property type="entry name" value="WH-like_DNA-bd_sf"/>
</dbReference>
<evidence type="ECO:0000259" key="5">
    <source>
        <dbReference type="Pfam" id="PF00891"/>
    </source>
</evidence>
<evidence type="ECO:0000256" key="2">
    <source>
        <dbReference type="ARBA" id="ARBA00022679"/>
    </source>
</evidence>
<dbReference type="Proteomes" id="UP001345827">
    <property type="component" value="Unassembled WGS sequence"/>
</dbReference>
<sequence length="442" mass="48868">MASPDIQKLVHLVNNLSTLTNSIPQDTTDLSPTQRQEILHLNRSISEHITKPDDHILAIAFSINLFIPLRTCTELGVFNLLSSAAPHPLTSAAIAQAVHAEELLIVRFMRAVCALDFADEVVAGSGSGSPQNTYDTYTYTYIANGVTHAMTNPGLTAFVGLLFDNAARPRSNLYAHLEEFRRTGFKNPSDARNGPYQHANDCVGSTTFDHWETIPGESARFSTAMKNYRGSRPSWYDWMDMSVLQHSSGSANPDGGDDDDDDDGKNDNDVLLVDVAGGFGHDLAGFVQSQHSSRLRGRVILQDLPIVIEDPITKALPARIEKQSHDFFTPQPVKGAKCYFMHIILHDWPDEDCIKILSHLRDAMTPGYSQLLVNDAILLETSCPLIATAYDITMMAHHCGIERSELMWKKLVDQVSGLEIVKLWYPPEGEGIIQIVRTGGDQ</sequence>
<dbReference type="EMBL" id="JAXLQG010000023">
    <property type="protein sequence ID" value="KAK5529166.1"/>
    <property type="molecule type" value="Genomic_DNA"/>
</dbReference>
<dbReference type="Gene3D" id="1.10.10.10">
    <property type="entry name" value="Winged helix-like DNA-binding domain superfamily/Winged helix DNA-binding domain"/>
    <property type="match status" value="1"/>
</dbReference>
<dbReference type="SUPFAM" id="SSF53335">
    <property type="entry name" value="S-adenosyl-L-methionine-dependent methyltransferases"/>
    <property type="match status" value="1"/>
</dbReference>
<dbReference type="AlphaFoldDB" id="A0AAV9PY39"/>
<reference evidence="6 7" key="1">
    <citation type="submission" date="2023-06" db="EMBL/GenBank/DDBJ databases">
        <title>Black Yeasts Isolated from many extreme environments.</title>
        <authorList>
            <person name="Coleine C."/>
            <person name="Stajich J.E."/>
            <person name="Selbmann L."/>
        </authorList>
    </citation>
    <scope>NUCLEOTIDE SEQUENCE [LARGE SCALE GENOMIC DNA]</scope>
    <source>
        <strain evidence="6 7">CCFEE 5887</strain>
    </source>
</reference>
<dbReference type="Pfam" id="PF00891">
    <property type="entry name" value="Methyltransf_2"/>
    <property type="match status" value="1"/>
</dbReference>
<evidence type="ECO:0000256" key="4">
    <source>
        <dbReference type="SAM" id="MobiDB-lite"/>
    </source>
</evidence>
<feature type="compositionally biased region" description="Acidic residues" evidence="4">
    <location>
        <begin position="255"/>
        <end position="264"/>
    </location>
</feature>
<dbReference type="GO" id="GO:0008171">
    <property type="term" value="F:O-methyltransferase activity"/>
    <property type="evidence" value="ECO:0007669"/>
    <property type="project" value="InterPro"/>
</dbReference>
<evidence type="ECO:0000313" key="6">
    <source>
        <dbReference type="EMBL" id="KAK5529166.1"/>
    </source>
</evidence>